<organism evidence="9 10">
    <name type="scientific">Boseongicola aestuarii</name>
    <dbReference type="NCBI Taxonomy" id="1470561"/>
    <lineage>
        <taxon>Bacteria</taxon>
        <taxon>Pseudomonadati</taxon>
        <taxon>Pseudomonadota</taxon>
        <taxon>Alphaproteobacteria</taxon>
        <taxon>Rhodobacterales</taxon>
        <taxon>Paracoccaceae</taxon>
        <taxon>Boseongicola</taxon>
    </lineage>
</organism>
<evidence type="ECO:0000256" key="2">
    <source>
        <dbReference type="ARBA" id="ARBA00005568"/>
    </source>
</evidence>
<feature type="domain" description="HpcH/HpaI aldolase/citrate lyase" evidence="8">
    <location>
        <begin position="18"/>
        <end position="242"/>
    </location>
</feature>
<evidence type="ECO:0000256" key="4">
    <source>
        <dbReference type="ARBA" id="ARBA00023239"/>
    </source>
</evidence>
<comment type="cofactor">
    <cofactor evidence="1">
        <name>a divalent metal cation</name>
        <dbReference type="ChEBI" id="CHEBI:60240"/>
    </cofactor>
</comment>
<dbReference type="PANTHER" id="PTHR30502:SF0">
    <property type="entry name" value="PHOSPHOENOLPYRUVATE CARBOXYLASE FAMILY PROTEIN"/>
    <property type="match status" value="1"/>
</dbReference>
<dbReference type="GO" id="GO:0016832">
    <property type="term" value="F:aldehyde-lyase activity"/>
    <property type="evidence" value="ECO:0007669"/>
    <property type="project" value="TreeGrafter"/>
</dbReference>
<evidence type="ECO:0000259" key="8">
    <source>
        <dbReference type="Pfam" id="PF03328"/>
    </source>
</evidence>
<dbReference type="InterPro" id="IPR050251">
    <property type="entry name" value="HpcH-HpaI_aldolase"/>
</dbReference>
<dbReference type="EMBL" id="FXXQ01000001">
    <property type="protein sequence ID" value="SMX22143.1"/>
    <property type="molecule type" value="Genomic_DNA"/>
</dbReference>
<evidence type="ECO:0000256" key="6">
    <source>
        <dbReference type="ARBA" id="ARBA00045074"/>
    </source>
</evidence>
<proteinExistence type="inferred from homology"/>
<evidence type="ECO:0000313" key="10">
    <source>
        <dbReference type="Proteomes" id="UP000201838"/>
    </source>
</evidence>
<dbReference type="InterPro" id="IPR040442">
    <property type="entry name" value="Pyrv_kinase-like_dom_sf"/>
</dbReference>
<comment type="similarity">
    <text evidence="2">Belongs to the HpcH/HpaI aldolase family.</text>
</comment>
<evidence type="ECO:0000256" key="7">
    <source>
        <dbReference type="ARBA" id="ARBA00068169"/>
    </source>
</evidence>
<dbReference type="GO" id="GO:0046872">
    <property type="term" value="F:metal ion binding"/>
    <property type="evidence" value="ECO:0007669"/>
    <property type="project" value="UniProtKB-KW"/>
</dbReference>
<dbReference type="GO" id="GO:0005737">
    <property type="term" value="C:cytoplasm"/>
    <property type="evidence" value="ECO:0007669"/>
    <property type="project" value="TreeGrafter"/>
</dbReference>
<name>A0A238IVV4_9RHOB</name>
<evidence type="ECO:0000313" key="9">
    <source>
        <dbReference type="EMBL" id="SMX22143.1"/>
    </source>
</evidence>
<keyword evidence="4 9" id="KW-0456">Lyase</keyword>
<comment type="catalytic activity">
    <reaction evidence="6">
        <text>D-glyceraldehyde + pyruvate = 2-dehydro-3-deoxy-L-galactonate</text>
        <dbReference type="Rhea" id="RHEA:80055"/>
        <dbReference type="ChEBI" id="CHEBI:15361"/>
        <dbReference type="ChEBI" id="CHEBI:17378"/>
        <dbReference type="ChEBI" id="CHEBI:75545"/>
    </reaction>
</comment>
<dbReference type="RefSeq" id="WP_093972139.1">
    <property type="nucleotide sequence ID" value="NZ_FXXQ01000001.1"/>
</dbReference>
<evidence type="ECO:0000256" key="1">
    <source>
        <dbReference type="ARBA" id="ARBA00001968"/>
    </source>
</evidence>
<keyword evidence="5" id="KW-0670">Pyruvate</keyword>
<dbReference type="InterPro" id="IPR015813">
    <property type="entry name" value="Pyrv/PenolPyrv_kinase-like_dom"/>
</dbReference>
<dbReference type="PANTHER" id="PTHR30502">
    <property type="entry name" value="2-KETO-3-DEOXY-L-RHAMNONATE ALDOLASE"/>
    <property type="match status" value="1"/>
</dbReference>
<dbReference type="SUPFAM" id="SSF51621">
    <property type="entry name" value="Phosphoenolpyruvate/pyruvate domain"/>
    <property type="match status" value="1"/>
</dbReference>
<evidence type="ECO:0000256" key="5">
    <source>
        <dbReference type="ARBA" id="ARBA00023317"/>
    </source>
</evidence>
<reference evidence="9 10" key="1">
    <citation type="submission" date="2017-05" db="EMBL/GenBank/DDBJ databases">
        <authorList>
            <person name="Song R."/>
            <person name="Chenine A.L."/>
            <person name="Ruprecht R.M."/>
        </authorList>
    </citation>
    <scope>NUCLEOTIDE SEQUENCE [LARGE SCALE GENOMIC DNA]</scope>
    <source>
        <strain evidence="9 10">CECT 8489</strain>
    </source>
</reference>
<dbReference type="Proteomes" id="UP000201838">
    <property type="component" value="Unassembled WGS sequence"/>
</dbReference>
<evidence type="ECO:0000256" key="3">
    <source>
        <dbReference type="ARBA" id="ARBA00022723"/>
    </source>
</evidence>
<dbReference type="OrthoDB" id="9802624at2"/>
<dbReference type="Pfam" id="PF03328">
    <property type="entry name" value="HpcH_HpaI"/>
    <property type="match status" value="1"/>
</dbReference>
<dbReference type="Gene3D" id="3.20.20.60">
    <property type="entry name" value="Phosphoenolpyruvate-binding domains"/>
    <property type="match status" value="1"/>
</dbReference>
<sequence length="259" mass="26856">MPVSSNPIKAGLKAGNRQMGLWIALGHPTSAEIASKAGFDFCLIDGEHAPNDIPLVLDQVRAIGCGTAAAAARVPVGETWIIKQYLDLGIQTLVVPMIDSPEQARETVRATRYPPEGNRGVGAAMARASNFGEIADVTTTANAEICLFVQTESKASVGNIDAIAAVDGLDGVFIGPADLAADMGLPGQTEHPDVQAAVKHCFERIHAAGKKVGIIAFDEAQVRAYVDNGADFVAVGGDTALLGKAIRGAAAFAGELRDL</sequence>
<dbReference type="InterPro" id="IPR005000">
    <property type="entry name" value="Aldolase/citrate-lyase_domain"/>
</dbReference>
<dbReference type="FunFam" id="3.20.20.60:FF:000004">
    <property type="entry name" value="5-keto-4-deoxy-D-glucarate aldolase"/>
    <property type="match status" value="1"/>
</dbReference>
<keyword evidence="3" id="KW-0479">Metal-binding</keyword>
<accession>A0A238IVV4</accession>
<gene>
    <name evidence="9" type="primary">hpcH_1</name>
    <name evidence="9" type="ORF">BOA8489_00233</name>
</gene>
<dbReference type="AlphaFoldDB" id="A0A238IVV4"/>
<keyword evidence="10" id="KW-1185">Reference proteome</keyword>
<protein>
    <recommendedName>
        <fullName evidence="7">Hydroxypyruvate/pyruvate aldolase</fullName>
    </recommendedName>
</protein>